<keyword evidence="2" id="KW-1185">Reference proteome</keyword>
<dbReference type="EMBL" id="CP090031">
    <property type="protein sequence ID" value="UPK91293.1"/>
    <property type="molecule type" value="Genomic_DNA"/>
</dbReference>
<name>A0ACD3YTW0_FUSSC</name>
<organism evidence="1 2">
    <name type="scientific">Fusarium solani subsp. cucurbitae</name>
    <name type="common">Neocosmosporum cucurbitae</name>
    <dbReference type="NCBI Taxonomy" id="2747967"/>
    <lineage>
        <taxon>Eukaryota</taxon>
        <taxon>Fungi</taxon>
        <taxon>Dikarya</taxon>
        <taxon>Ascomycota</taxon>
        <taxon>Pezizomycotina</taxon>
        <taxon>Sordariomycetes</taxon>
        <taxon>Hypocreomycetidae</taxon>
        <taxon>Hypocreales</taxon>
        <taxon>Nectriaceae</taxon>
        <taxon>Fusarium</taxon>
        <taxon>Fusarium solani species complex</taxon>
    </lineage>
</organism>
<proteinExistence type="predicted"/>
<protein>
    <submittedName>
        <fullName evidence="1">Uncharacterized protein</fullName>
    </submittedName>
</protein>
<dbReference type="Proteomes" id="UP000830768">
    <property type="component" value="Chromosome 2"/>
</dbReference>
<reference evidence="1" key="1">
    <citation type="submission" date="2021-11" db="EMBL/GenBank/DDBJ databases">
        <title>Fusarium solani-melongenae Genome sequencing and assembly.</title>
        <authorList>
            <person name="Xie S."/>
            <person name="Huang L."/>
            <person name="Zhang X."/>
        </authorList>
    </citation>
    <scope>NUCLEOTIDE SEQUENCE</scope>
    <source>
        <strain evidence="1">CRI 24-3</strain>
    </source>
</reference>
<evidence type="ECO:0000313" key="2">
    <source>
        <dbReference type="Proteomes" id="UP000830768"/>
    </source>
</evidence>
<accession>A0ACD3YTW0</accession>
<evidence type="ECO:0000313" key="1">
    <source>
        <dbReference type="EMBL" id="UPK91293.1"/>
    </source>
</evidence>
<sequence length="402" mass="46399">MLAFPRPCYPPRLFHTIKVNFDANHIKKLEGLAESPHIAPLVQQLIWITSVTRDVHPGRYDQVIAWTGDEDDIKEFCHLFFLTVDAMLNLHTFASELAPLSLHPLSPNKFEIDGLIFALWPAMCRPQLRITSFRCQDPLNYMKWLNFQYESAKWGQLREFPPSFPTRPLIDLAMMFRRAKPGVPIRPGYRRPLIHLALTESPPAMPWEKPLGKLLRLDLWADSVWTHWKTSHIAEAMVGCFLAEAVNIRELSLRFRPTGTYLGPTTELKCMLPVFLACRWNFLHAIKITFATLSSPKFFIDFMENHAKTLKHVLLHQCSTNEDIVEIIRGAAEVKELKLHRFLISPSCEGRYEAQKPWIIPERPVLDFINKKDTSLDPFNEWMPSKSCNWGTVTKEAASISE</sequence>
<gene>
    <name evidence="1" type="ORF">LCI18_002228</name>
</gene>